<evidence type="ECO:0000256" key="9">
    <source>
        <dbReference type="ARBA" id="ARBA00022989"/>
    </source>
</evidence>
<keyword evidence="8 12" id="KW-0256">Endoplasmic reticulum</keyword>
<feature type="transmembrane region" description="Helical" evidence="12">
    <location>
        <begin position="766"/>
        <end position="792"/>
    </location>
</feature>
<feature type="transmembrane region" description="Helical" evidence="12">
    <location>
        <begin position="812"/>
        <end position="831"/>
    </location>
</feature>
<keyword evidence="6 12" id="KW-0808">Transferase</keyword>
<protein>
    <recommendedName>
        <fullName evidence="4 12">GPI ethanolamine phosphate transferase 2</fullName>
    </recommendedName>
</protein>
<dbReference type="EMBL" id="BCWF01000006">
    <property type="protein sequence ID" value="GAT20265.1"/>
    <property type="molecule type" value="Genomic_DNA"/>
</dbReference>
<keyword evidence="11" id="KW-0325">Glycoprotein</keyword>
<feature type="transmembrane region" description="Helical" evidence="12">
    <location>
        <begin position="598"/>
        <end position="616"/>
    </location>
</feature>
<feature type="domain" description="GPI ethanolamine phosphate transferase 2 C-terminal" evidence="13">
    <location>
        <begin position="474"/>
        <end position="619"/>
    </location>
</feature>
<keyword evidence="7 12" id="KW-0812">Transmembrane</keyword>
<dbReference type="InterPro" id="IPR002591">
    <property type="entry name" value="Phosphodiest/P_Trfase"/>
</dbReference>
<evidence type="ECO:0000256" key="2">
    <source>
        <dbReference type="ARBA" id="ARBA00004687"/>
    </source>
</evidence>
<dbReference type="InterPro" id="IPR045687">
    <property type="entry name" value="PIGG/GPI7_C"/>
</dbReference>
<dbReference type="GO" id="GO:0051267">
    <property type="term" value="F:CP2 mannose-ethanolamine phosphotransferase activity"/>
    <property type="evidence" value="ECO:0007669"/>
    <property type="project" value="TreeGrafter"/>
</dbReference>
<evidence type="ECO:0000313" key="15">
    <source>
        <dbReference type="Proteomes" id="UP000075230"/>
    </source>
</evidence>
<dbReference type="InterPro" id="IPR017850">
    <property type="entry name" value="Alkaline_phosphatase_core_sf"/>
</dbReference>
<dbReference type="Pfam" id="PF19316">
    <property type="entry name" value="PIGO_PIGG"/>
    <property type="match status" value="2"/>
</dbReference>
<dbReference type="GO" id="GO:0006506">
    <property type="term" value="P:GPI anchor biosynthetic process"/>
    <property type="evidence" value="ECO:0007669"/>
    <property type="project" value="UniProtKB-UniPathway"/>
</dbReference>
<comment type="pathway">
    <text evidence="2 12">Glycolipid biosynthesis; glycosylphosphatidylinositol-anchor biosynthesis.</text>
</comment>
<comment type="caution">
    <text evidence="14">The sequence shown here is derived from an EMBL/GenBank/DDBJ whole genome shotgun (WGS) entry which is preliminary data.</text>
</comment>
<name>A0A146F273_ASPKA</name>
<evidence type="ECO:0000313" key="14">
    <source>
        <dbReference type="EMBL" id="GAT20265.1"/>
    </source>
</evidence>
<feature type="transmembrane region" description="Helical" evidence="12">
    <location>
        <begin position="536"/>
        <end position="553"/>
    </location>
</feature>
<dbReference type="InterPro" id="IPR037674">
    <property type="entry name" value="PIG-G_N"/>
</dbReference>
<dbReference type="GO" id="GO:0005789">
    <property type="term" value="C:endoplasmic reticulum membrane"/>
    <property type="evidence" value="ECO:0007669"/>
    <property type="project" value="UniProtKB-SubCell"/>
</dbReference>
<organism evidence="14 15">
    <name type="scientific">Aspergillus kawachii</name>
    <name type="common">White koji mold</name>
    <name type="synonym">Aspergillus awamori var. kawachi</name>
    <dbReference type="NCBI Taxonomy" id="1069201"/>
    <lineage>
        <taxon>Eukaryota</taxon>
        <taxon>Fungi</taxon>
        <taxon>Dikarya</taxon>
        <taxon>Ascomycota</taxon>
        <taxon>Pezizomycotina</taxon>
        <taxon>Eurotiomycetes</taxon>
        <taxon>Eurotiomycetidae</taxon>
        <taxon>Eurotiales</taxon>
        <taxon>Aspergillaceae</taxon>
        <taxon>Aspergillus</taxon>
        <taxon>Aspergillus subgen. Circumdati</taxon>
    </lineage>
</organism>
<comment type="similarity">
    <text evidence="3 12">Belongs to the PIGG/PIGN/PIGO family. PIGG subfamily.</text>
</comment>
<dbReference type="AlphaFoldDB" id="A0A146F273"/>
<dbReference type="PANTHER" id="PTHR23072">
    <property type="entry name" value="PHOSPHATIDYLINOSITOL GLYCAN-RELATED"/>
    <property type="match status" value="1"/>
</dbReference>
<evidence type="ECO:0000256" key="12">
    <source>
        <dbReference type="RuleBase" id="RU367106"/>
    </source>
</evidence>
<comment type="subcellular location">
    <subcellularLocation>
        <location evidence="1 12">Endoplasmic reticulum membrane</location>
        <topology evidence="1 12">Multi-pass membrane protein</topology>
    </subcellularLocation>
</comment>
<dbReference type="UniPathway" id="UPA00196"/>
<dbReference type="Gene3D" id="3.40.720.10">
    <property type="entry name" value="Alkaline Phosphatase, subunit A"/>
    <property type="match status" value="1"/>
</dbReference>
<reference evidence="15" key="2">
    <citation type="submission" date="2016-02" db="EMBL/GenBank/DDBJ databases">
        <title>Genome sequencing of Aspergillus luchuensis NBRC 4314.</title>
        <authorList>
            <person name="Yamada O."/>
        </authorList>
    </citation>
    <scope>NUCLEOTIDE SEQUENCE [LARGE SCALE GENOMIC DNA]</scope>
    <source>
        <strain evidence="15">RIB 2604</strain>
    </source>
</reference>
<evidence type="ECO:0000256" key="7">
    <source>
        <dbReference type="ARBA" id="ARBA00022692"/>
    </source>
</evidence>
<evidence type="ECO:0000256" key="6">
    <source>
        <dbReference type="ARBA" id="ARBA00022679"/>
    </source>
</evidence>
<feature type="transmembrane region" description="Helical" evidence="12">
    <location>
        <begin position="628"/>
        <end position="646"/>
    </location>
</feature>
<comment type="function">
    <text evidence="12">Ethanolamine phosphate transferase involved in glycosylphosphatidylinositol-anchor biosynthesis. Transfers ethanolamine phosphate to the GPI second mannose.</text>
</comment>
<evidence type="ECO:0000256" key="1">
    <source>
        <dbReference type="ARBA" id="ARBA00004477"/>
    </source>
</evidence>
<dbReference type="InterPro" id="IPR039527">
    <property type="entry name" value="PIGG/GPI7"/>
</dbReference>
<accession>A0A146F273</accession>
<dbReference type="VEuPathDB" id="FungiDB:ASPFODRAFT_61556"/>
<sequence>MDPLRRAKMILLFSNIGIVLSVVIFMAGYFSPPQKLPFEDDLEQTGLQGAGEEGRYSQPPAPFDKVVFMVIDALRRCDTSITPSSVPWELRPANIIFIHSDFVYGEDSGFGFTQSLIRSGSAIPFTALAAPPTLTLSRIKAMTQGSGQSFLDAWLNVMHSADARRLVGEDTWLSRFKTESAPEKKMVYYGIDMWCMLYPEIWDRYETVDSFYLPNFSEVDSNVTKGLISELDKDDWKGLVLHYLGLDNAAHFGGAGSSIVRAKQVEMDDVVRQIYKALVDLPSHANTLFVLAGDHGMTDNGNHGGDTPAEIASALLFISPKFEILGNTFTSPLPNNPEFTYYSVVDQVDIVPTLGALLGFSIPTGSVGVVIKQLLALFPEVSQQVRVLMRNARQMVNLLSLKNRLGASMRLELCDSNCHCGSDRARHILCLWERLNAEGSATVQSEDSNMHNIARLLQEICFDAQQALGVAHNNLNMRRMATGISLLVLVVISLLSTLGVRRSEQSNLHRLMSGAVVLFHGITMFSSRLVEGEHLFWYWTSLAWFVYLALRWLPTATSKAGAIFMPLLHIVGQSLNPAGETPWGAGKYLHGFLDNSPVWLWILAAGAHVLAVRTLSEAIGVAVGVGRYASIFAVLVGIVELGNVYLRAQARPKSLILFLIFDLQLHWLLSASSKVQTNVSTVSLTTLLLTQSAFFSGGRSNSLASLDMMNGYNGISHTDSMLNVILVSLQTILSNWLGPVWWSLAGLRLLSEATASKNRDSRVQCFLEYCTYQALYAAVSALAVMASCLWWRDDGVLWTVLAPKYVNVALWAGFHQLLVNGLLGMALWFGIAV</sequence>
<evidence type="ECO:0000256" key="3">
    <source>
        <dbReference type="ARBA" id="ARBA00005315"/>
    </source>
</evidence>
<keyword evidence="10 12" id="KW-0472">Membrane</keyword>
<dbReference type="CDD" id="cd16024">
    <property type="entry name" value="GPI_EPT_2"/>
    <property type="match status" value="1"/>
</dbReference>
<gene>
    <name evidence="14" type="ORF">RIB2604_00608580</name>
</gene>
<evidence type="ECO:0000256" key="10">
    <source>
        <dbReference type="ARBA" id="ARBA00023136"/>
    </source>
</evidence>
<dbReference type="PANTHER" id="PTHR23072:SF0">
    <property type="entry name" value="GPI ETHANOLAMINE PHOSPHATE TRANSFERASE 2"/>
    <property type="match status" value="1"/>
</dbReference>
<keyword evidence="9 12" id="KW-1133">Transmembrane helix</keyword>
<evidence type="ECO:0000259" key="13">
    <source>
        <dbReference type="Pfam" id="PF19316"/>
    </source>
</evidence>
<dbReference type="VEuPathDB" id="FungiDB:ASPFODRAFT_141130"/>
<evidence type="ECO:0000256" key="8">
    <source>
        <dbReference type="ARBA" id="ARBA00022824"/>
    </source>
</evidence>
<keyword evidence="5 12" id="KW-0337">GPI-anchor biosynthesis</keyword>
<dbReference type="SUPFAM" id="SSF53649">
    <property type="entry name" value="Alkaline phosphatase-like"/>
    <property type="match status" value="1"/>
</dbReference>
<feature type="transmembrane region" description="Helical" evidence="12">
    <location>
        <begin position="480"/>
        <end position="499"/>
    </location>
</feature>
<reference evidence="14 15" key="1">
    <citation type="journal article" date="2016" name="DNA Res.">
        <title>Genome sequence of Aspergillus luchuensis NBRC 4314.</title>
        <authorList>
            <person name="Yamada O."/>
            <person name="Machida M."/>
            <person name="Hosoyama A."/>
            <person name="Goto M."/>
            <person name="Takahashi T."/>
            <person name="Futagami T."/>
            <person name="Yamagata Y."/>
            <person name="Takeuchi M."/>
            <person name="Kobayashi T."/>
            <person name="Koike H."/>
            <person name="Abe K."/>
            <person name="Asai K."/>
            <person name="Arita M."/>
            <person name="Fujita N."/>
            <person name="Fukuda K."/>
            <person name="Higa K."/>
            <person name="Horikawa H."/>
            <person name="Ishikawa T."/>
            <person name="Jinno K."/>
            <person name="Kato Y."/>
            <person name="Kirimura K."/>
            <person name="Mizutani O."/>
            <person name="Nakasone K."/>
            <person name="Sano M."/>
            <person name="Shiraishi Y."/>
            <person name="Tsukahara M."/>
            <person name="Gomi K."/>
        </authorList>
    </citation>
    <scope>NUCLEOTIDE SEQUENCE [LARGE SCALE GENOMIC DNA]</scope>
    <source>
        <strain evidence="14 15">RIB 2604</strain>
    </source>
</reference>
<feature type="transmembrane region" description="Helical" evidence="12">
    <location>
        <begin position="511"/>
        <end position="530"/>
    </location>
</feature>
<feature type="domain" description="GPI ethanolamine phosphate transferase 2 C-terminal" evidence="13">
    <location>
        <begin position="638"/>
        <end position="828"/>
    </location>
</feature>
<proteinExistence type="inferred from homology"/>
<feature type="transmembrane region" description="Helical" evidence="12">
    <location>
        <begin position="12"/>
        <end position="30"/>
    </location>
</feature>
<evidence type="ECO:0000256" key="4">
    <source>
        <dbReference type="ARBA" id="ARBA00020830"/>
    </source>
</evidence>
<evidence type="ECO:0000256" key="11">
    <source>
        <dbReference type="ARBA" id="ARBA00023180"/>
    </source>
</evidence>
<dbReference type="Pfam" id="PF01663">
    <property type="entry name" value="Phosphodiest"/>
    <property type="match status" value="1"/>
</dbReference>
<evidence type="ECO:0000256" key="5">
    <source>
        <dbReference type="ARBA" id="ARBA00022502"/>
    </source>
</evidence>
<dbReference type="Proteomes" id="UP000075230">
    <property type="component" value="Unassembled WGS sequence"/>
</dbReference>